<dbReference type="Gene3D" id="3.40.50.720">
    <property type="entry name" value="NAD(P)-binding Rossmann-like Domain"/>
    <property type="match status" value="1"/>
</dbReference>
<dbReference type="SUPFAM" id="SSF51735">
    <property type="entry name" value="NAD(P)-binding Rossmann-fold domains"/>
    <property type="match status" value="1"/>
</dbReference>
<evidence type="ECO:0000313" key="4">
    <source>
        <dbReference type="Proteomes" id="UP000276899"/>
    </source>
</evidence>
<dbReference type="FunFam" id="3.40.50.720:FF:000085">
    <property type="entry name" value="Dihydroflavonol reductase"/>
    <property type="match status" value="1"/>
</dbReference>
<proteinExistence type="predicted"/>
<dbReference type="PANTHER" id="PTHR10366">
    <property type="entry name" value="NAD DEPENDENT EPIMERASE/DEHYDRATASE"/>
    <property type="match status" value="1"/>
</dbReference>
<dbReference type="Pfam" id="PF01370">
    <property type="entry name" value="Epimerase"/>
    <property type="match status" value="1"/>
</dbReference>
<keyword evidence="1" id="KW-0560">Oxidoreductase</keyword>
<dbReference type="GO" id="GO:0016616">
    <property type="term" value="F:oxidoreductase activity, acting on the CH-OH group of donors, NAD or NADP as acceptor"/>
    <property type="evidence" value="ECO:0007669"/>
    <property type="project" value="TreeGrafter"/>
</dbReference>
<organism evidence="3 4">
    <name type="scientific">Actinomyces slackii</name>
    <dbReference type="NCBI Taxonomy" id="52774"/>
    <lineage>
        <taxon>Bacteria</taxon>
        <taxon>Bacillati</taxon>
        <taxon>Actinomycetota</taxon>
        <taxon>Actinomycetes</taxon>
        <taxon>Actinomycetales</taxon>
        <taxon>Actinomycetaceae</taxon>
        <taxon>Actinomyces</taxon>
    </lineage>
</organism>
<keyword evidence="4" id="KW-1185">Reference proteome</keyword>
<dbReference type="EMBL" id="LR134363">
    <property type="protein sequence ID" value="VEG74193.1"/>
    <property type="molecule type" value="Genomic_DNA"/>
</dbReference>
<evidence type="ECO:0000259" key="2">
    <source>
        <dbReference type="Pfam" id="PF01370"/>
    </source>
</evidence>
<dbReference type="PANTHER" id="PTHR10366:SF852">
    <property type="entry name" value="CINNAMOYL-COA REDUCTASE CAD2"/>
    <property type="match status" value="1"/>
</dbReference>
<name>A0A3S4UMT5_9ACTO</name>
<dbReference type="Proteomes" id="UP000276899">
    <property type="component" value="Chromosome"/>
</dbReference>
<dbReference type="InterPro" id="IPR001509">
    <property type="entry name" value="Epimerase_deHydtase"/>
</dbReference>
<dbReference type="STRING" id="1278298.GCA_000428685_01929"/>
<dbReference type="KEGG" id="asla:NCTC11923_00815"/>
<reference evidence="3 4" key="1">
    <citation type="submission" date="2018-12" db="EMBL/GenBank/DDBJ databases">
        <authorList>
            <consortium name="Pathogen Informatics"/>
        </authorList>
    </citation>
    <scope>NUCLEOTIDE SEQUENCE [LARGE SCALE GENOMIC DNA]</scope>
    <source>
        <strain evidence="3 4">NCTC11923</strain>
    </source>
</reference>
<feature type="domain" description="NAD-dependent epimerase/dehydratase" evidence="2">
    <location>
        <begin position="23"/>
        <end position="216"/>
    </location>
</feature>
<evidence type="ECO:0000256" key="1">
    <source>
        <dbReference type="ARBA" id="ARBA00023002"/>
    </source>
</evidence>
<dbReference type="RefSeq" id="WP_034514880.1">
    <property type="nucleotide sequence ID" value="NZ_CBCRWE010000025.1"/>
</dbReference>
<sequence length="359" mass="38876">MNALLTHHGIDLRGIPVDASAPVMVTGATGYLGSWVAAGLLQAGATVHAPVRDPHDQRKTGHLLRAAEATPGTLRLFTADLLEPGSYDEATAGCTTIIHTASPFIRSVSDPQRDLVDPALEGTRNVLGSAKRCDSVRRVVLTSSIAAMYGDAADLSRAPGHLITEEGWNTSSSLTHEPYSYSKTLAEKEAWRIAGHQERWDLVTIHPSLILGPALGPAPASDSFTIMEMLLDGTMRSGAPRIGLAVVDVREVAQAHLAAAFLPQAHGRYIVSAQDTDSLGLADMLRPRYGGRLPLPRRAVPRPIIMALAPRLGLTRDYVRRNVGYPLRADASRSRELGLRYRPVQESLESMVEQMLKRR</sequence>
<dbReference type="AlphaFoldDB" id="A0A3S4UMT5"/>
<dbReference type="InterPro" id="IPR050425">
    <property type="entry name" value="NAD(P)_dehydrat-like"/>
</dbReference>
<gene>
    <name evidence="3" type="ORF">NCTC11923_00815</name>
</gene>
<protein>
    <submittedName>
        <fullName evidence="3">NADH-flavin reductase</fullName>
    </submittedName>
</protein>
<evidence type="ECO:0000313" key="3">
    <source>
        <dbReference type="EMBL" id="VEG74193.1"/>
    </source>
</evidence>
<dbReference type="InterPro" id="IPR036291">
    <property type="entry name" value="NAD(P)-bd_dom_sf"/>
</dbReference>
<accession>A0A3S4UMT5</accession>